<dbReference type="Pfam" id="PF00172">
    <property type="entry name" value="Zn_clus"/>
    <property type="match status" value="1"/>
</dbReference>
<dbReference type="Proteomes" id="UP000799438">
    <property type="component" value="Unassembled WGS sequence"/>
</dbReference>
<gene>
    <name evidence="4" type="ORF">K452DRAFT_360668</name>
</gene>
<feature type="compositionally biased region" description="Low complexity" evidence="2">
    <location>
        <begin position="98"/>
        <end position="110"/>
    </location>
</feature>
<feature type="region of interest" description="Disordered" evidence="2">
    <location>
        <begin position="61"/>
        <end position="126"/>
    </location>
</feature>
<keyword evidence="1" id="KW-0539">Nucleus</keyword>
<feature type="compositionally biased region" description="Basic residues" evidence="2">
    <location>
        <begin position="12"/>
        <end position="23"/>
    </location>
</feature>
<dbReference type="GO" id="GO:0008270">
    <property type="term" value="F:zinc ion binding"/>
    <property type="evidence" value="ECO:0007669"/>
    <property type="project" value="InterPro"/>
</dbReference>
<dbReference type="CDD" id="cd00067">
    <property type="entry name" value="GAL4"/>
    <property type="match status" value="1"/>
</dbReference>
<accession>A0A6A6B8D4</accession>
<keyword evidence="5" id="KW-1185">Reference proteome</keyword>
<evidence type="ECO:0000256" key="1">
    <source>
        <dbReference type="ARBA" id="ARBA00023242"/>
    </source>
</evidence>
<evidence type="ECO:0000256" key="2">
    <source>
        <dbReference type="SAM" id="MobiDB-lite"/>
    </source>
</evidence>
<dbReference type="AlphaFoldDB" id="A0A6A6B8D4"/>
<name>A0A6A6B8D4_9PEZI</name>
<dbReference type="PROSITE" id="PS50048">
    <property type="entry name" value="ZN2_CY6_FUNGAL_2"/>
    <property type="match status" value="1"/>
</dbReference>
<dbReference type="Gene3D" id="4.10.240.10">
    <property type="entry name" value="Zn(2)-C6 fungal-type DNA-binding domain"/>
    <property type="match status" value="1"/>
</dbReference>
<dbReference type="GeneID" id="54303864"/>
<evidence type="ECO:0000313" key="5">
    <source>
        <dbReference type="Proteomes" id="UP000799438"/>
    </source>
</evidence>
<dbReference type="SUPFAM" id="SSF57701">
    <property type="entry name" value="Zn2/Cys6 DNA-binding domain"/>
    <property type="match status" value="1"/>
</dbReference>
<dbReference type="PROSITE" id="PS00463">
    <property type="entry name" value="ZN2_CY6_FUNGAL_1"/>
    <property type="match status" value="1"/>
</dbReference>
<organism evidence="4 5">
    <name type="scientific">Aplosporella prunicola CBS 121167</name>
    <dbReference type="NCBI Taxonomy" id="1176127"/>
    <lineage>
        <taxon>Eukaryota</taxon>
        <taxon>Fungi</taxon>
        <taxon>Dikarya</taxon>
        <taxon>Ascomycota</taxon>
        <taxon>Pezizomycotina</taxon>
        <taxon>Dothideomycetes</taxon>
        <taxon>Dothideomycetes incertae sedis</taxon>
        <taxon>Botryosphaeriales</taxon>
        <taxon>Aplosporellaceae</taxon>
        <taxon>Aplosporella</taxon>
    </lineage>
</organism>
<dbReference type="InterPro" id="IPR001138">
    <property type="entry name" value="Zn2Cys6_DnaBD"/>
</dbReference>
<evidence type="ECO:0000313" key="4">
    <source>
        <dbReference type="EMBL" id="KAF2139464.1"/>
    </source>
</evidence>
<dbReference type="InterPro" id="IPR036864">
    <property type="entry name" value="Zn2-C6_fun-type_DNA-bd_sf"/>
</dbReference>
<evidence type="ECO:0000259" key="3">
    <source>
        <dbReference type="PROSITE" id="PS50048"/>
    </source>
</evidence>
<dbReference type="EMBL" id="ML995493">
    <property type="protein sequence ID" value="KAF2139464.1"/>
    <property type="molecule type" value="Genomic_DNA"/>
</dbReference>
<dbReference type="RefSeq" id="XP_033395177.1">
    <property type="nucleotide sequence ID" value="XM_033546358.1"/>
</dbReference>
<feature type="domain" description="Zn(2)-C6 fungal-type" evidence="3">
    <location>
        <begin position="26"/>
        <end position="56"/>
    </location>
</feature>
<dbReference type="OrthoDB" id="416217at2759"/>
<feature type="region of interest" description="Disordered" evidence="2">
    <location>
        <begin position="1"/>
        <end position="26"/>
    </location>
</feature>
<protein>
    <recommendedName>
        <fullName evidence="3">Zn(2)-C6 fungal-type domain-containing protein</fullName>
    </recommendedName>
</protein>
<reference evidence="4" key="1">
    <citation type="journal article" date="2020" name="Stud. Mycol.">
        <title>101 Dothideomycetes genomes: a test case for predicting lifestyles and emergence of pathogens.</title>
        <authorList>
            <person name="Haridas S."/>
            <person name="Albert R."/>
            <person name="Binder M."/>
            <person name="Bloem J."/>
            <person name="Labutti K."/>
            <person name="Salamov A."/>
            <person name="Andreopoulos B."/>
            <person name="Baker S."/>
            <person name="Barry K."/>
            <person name="Bills G."/>
            <person name="Bluhm B."/>
            <person name="Cannon C."/>
            <person name="Castanera R."/>
            <person name="Culley D."/>
            <person name="Daum C."/>
            <person name="Ezra D."/>
            <person name="Gonzalez J."/>
            <person name="Henrissat B."/>
            <person name="Kuo A."/>
            <person name="Liang C."/>
            <person name="Lipzen A."/>
            <person name="Lutzoni F."/>
            <person name="Magnuson J."/>
            <person name="Mondo S."/>
            <person name="Nolan M."/>
            <person name="Ohm R."/>
            <person name="Pangilinan J."/>
            <person name="Park H.-J."/>
            <person name="Ramirez L."/>
            <person name="Alfaro M."/>
            <person name="Sun H."/>
            <person name="Tritt A."/>
            <person name="Yoshinaga Y."/>
            <person name="Zwiers L.-H."/>
            <person name="Turgeon B."/>
            <person name="Goodwin S."/>
            <person name="Spatafora J."/>
            <person name="Crous P."/>
            <person name="Grigoriev I."/>
        </authorList>
    </citation>
    <scope>NUCLEOTIDE SEQUENCE</scope>
    <source>
        <strain evidence="4">CBS 121167</strain>
    </source>
</reference>
<sequence length="457" mass="51569">MDGSSSEQTKVGPRRLRRSHQKSRAGCANCKKRRIKCDEGKPECKNCSAFGVKCNYGDKAEGLRDKPFERSMFSNSYGPPVKRKRGRPRTNWSDEDQSSTSASQLSPASTESSSLGTLPPPYQRTSRSMENLEELRLLHHFTTREYNHAASNPPVHDPLRMRAPMLGFTYPFILHFIYEFSALDLARLEPERRSYYYSLAENHSEIGLKGVTQLLAHFDVKDCHAIYTGAVFACMNAFARGPMPGEYLLFSEQGPPQWLPLLRGLRSIIDSVGIGTIAAGPLYTGVVEPPAPPIAAEPAAEMFQCPRLDWINHFERLREFIAAPLDGSDPATDLDAFDKLRLCYMATYGGLDGSYHGNGDHQNAFVWPYQLDEDFTTRLQERKPTSLIIAAHFAVLLKNLEFIWFLEGWAEHVIAGVGKFVGESHRVWLQWPIERVAFIQREKTQHASTVESIRRTG</sequence>
<dbReference type="PANTHER" id="PTHR47657:SF13">
    <property type="entry name" value="ZN(2)-C6 FUNGAL-TYPE DOMAIN-CONTAINING PROTEIN-RELATED"/>
    <property type="match status" value="1"/>
</dbReference>
<proteinExistence type="predicted"/>
<dbReference type="PANTHER" id="PTHR47657">
    <property type="entry name" value="STEROL REGULATORY ELEMENT-BINDING PROTEIN ECM22"/>
    <property type="match status" value="1"/>
</dbReference>
<dbReference type="InterPro" id="IPR052400">
    <property type="entry name" value="Zn2-C6_fungal_TF"/>
</dbReference>
<dbReference type="GO" id="GO:0000981">
    <property type="term" value="F:DNA-binding transcription factor activity, RNA polymerase II-specific"/>
    <property type="evidence" value="ECO:0007669"/>
    <property type="project" value="InterPro"/>
</dbReference>
<dbReference type="SMART" id="SM00066">
    <property type="entry name" value="GAL4"/>
    <property type="match status" value="1"/>
</dbReference>